<organism evidence="1 2">
    <name type="scientific">Siphonobacter aquaeclarae</name>
    <dbReference type="NCBI Taxonomy" id="563176"/>
    <lineage>
        <taxon>Bacteria</taxon>
        <taxon>Pseudomonadati</taxon>
        <taxon>Bacteroidota</taxon>
        <taxon>Cytophagia</taxon>
        <taxon>Cytophagales</taxon>
        <taxon>Cytophagaceae</taxon>
        <taxon>Siphonobacter</taxon>
    </lineage>
</organism>
<accession>A0A1G9PEJ7</accession>
<evidence type="ECO:0000313" key="1">
    <source>
        <dbReference type="EMBL" id="SDL96585.1"/>
    </source>
</evidence>
<name>A0A1G9PEJ7_9BACT</name>
<dbReference type="AlphaFoldDB" id="A0A1G9PEJ7"/>
<dbReference type="OrthoDB" id="956802at2"/>
<dbReference type="EMBL" id="FNGS01000004">
    <property type="protein sequence ID" value="SDL96585.1"/>
    <property type="molecule type" value="Genomic_DNA"/>
</dbReference>
<reference evidence="1 2" key="1">
    <citation type="submission" date="2016-10" db="EMBL/GenBank/DDBJ databases">
        <authorList>
            <person name="de Groot N.N."/>
        </authorList>
    </citation>
    <scope>NUCLEOTIDE SEQUENCE [LARGE SCALE GENOMIC DNA]</scope>
    <source>
        <strain evidence="1 2">DSM 21668</strain>
    </source>
</reference>
<proteinExistence type="predicted"/>
<dbReference type="Proteomes" id="UP000198901">
    <property type="component" value="Unassembled WGS sequence"/>
</dbReference>
<evidence type="ECO:0000313" key="2">
    <source>
        <dbReference type="Proteomes" id="UP000198901"/>
    </source>
</evidence>
<dbReference type="RefSeq" id="WP_093201555.1">
    <property type="nucleotide sequence ID" value="NZ_FNGS01000004.1"/>
</dbReference>
<gene>
    <name evidence="1" type="ORF">SAMN04488090_2127</name>
</gene>
<protein>
    <submittedName>
        <fullName evidence="1">Uncharacterized protein</fullName>
    </submittedName>
</protein>
<sequence>MEETLNPLSWLSSLVWGKSEEPDEDKAIVYVYRVGEKKAFFRRFNVWINGEYVGKLDNWGSMALQVEAGPVHIESAIAGLTLVPRLKEELTLDLMPGCHYYVEGNHRSGLWRGSLGLSEVTELTFRKYLNRLKKVGWRNLKN</sequence>
<keyword evidence="2" id="KW-1185">Reference proteome</keyword>